<dbReference type="InterPro" id="IPR058792">
    <property type="entry name" value="Beta-barrel_RND_2"/>
</dbReference>
<evidence type="ECO:0000313" key="8">
    <source>
        <dbReference type="EMBL" id="RZS71436.1"/>
    </source>
</evidence>
<dbReference type="PANTHER" id="PTHR30469">
    <property type="entry name" value="MULTIDRUG RESISTANCE PROTEIN MDTA"/>
    <property type="match status" value="1"/>
</dbReference>
<dbReference type="Gene3D" id="1.10.287.470">
    <property type="entry name" value="Helix hairpin bin"/>
    <property type="match status" value="1"/>
</dbReference>
<feature type="coiled-coil region" evidence="4">
    <location>
        <begin position="165"/>
        <end position="192"/>
    </location>
</feature>
<dbReference type="Gene3D" id="2.40.30.170">
    <property type="match status" value="1"/>
</dbReference>
<accession>A0A4Q7MRQ6</accession>
<protein>
    <submittedName>
        <fullName evidence="8">Membrane fusion protein (Multidrug efflux system)</fullName>
    </submittedName>
</protein>
<organism evidence="8 9">
    <name type="scientific">Pseudobacter ginsenosidimutans</name>
    <dbReference type="NCBI Taxonomy" id="661488"/>
    <lineage>
        <taxon>Bacteria</taxon>
        <taxon>Pseudomonadati</taxon>
        <taxon>Bacteroidota</taxon>
        <taxon>Chitinophagia</taxon>
        <taxon>Chitinophagales</taxon>
        <taxon>Chitinophagaceae</taxon>
        <taxon>Pseudobacter</taxon>
    </lineage>
</organism>
<dbReference type="InterPro" id="IPR006143">
    <property type="entry name" value="RND_pump_MFP"/>
</dbReference>
<proteinExistence type="inferred from homology"/>
<dbReference type="EMBL" id="SGXA01000002">
    <property type="protein sequence ID" value="RZS71436.1"/>
    <property type="molecule type" value="Genomic_DNA"/>
</dbReference>
<evidence type="ECO:0000313" key="9">
    <source>
        <dbReference type="Proteomes" id="UP000293874"/>
    </source>
</evidence>
<evidence type="ECO:0000259" key="6">
    <source>
        <dbReference type="Pfam" id="PF25954"/>
    </source>
</evidence>
<feature type="domain" description="Multidrug resistance protein MdtA-like barrel-sandwich hybrid" evidence="5">
    <location>
        <begin position="95"/>
        <end position="220"/>
    </location>
</feature>
<dbReference type="GO" id="GO:1990281">
    <property type="term" value="C:efflux pump complex"/>
    <property type="evidence" value="ECO:0007669"/>
    <property type="project" value="TreeGrafter"/>
</dbReference>
<dbReference type="Proteomes" id="UP000293874">
    <property type="component" value="Unassembled WGS sequence"/>
</dbReference>
<dbReference type="Gene3D" id="2.40.50.100">
    <property type="match status" value="1"/>
</dbReference>
<dbReference type="SUPFAM" id="SSF111369">
    <property type="entry name" value="HlyD-like secretion proteins"/>
    <property type="match status" value="1"/>
</dbReference>
<keyword evidence="3" id="KW-0813">Transport</keyword>
<comment type="caution">
    <text evidence="8">The sequence shown here is derived from an EMBL/GenBank/DDBJ whole genome shotgun (WGS) entry which is preliminary data.</text>
</comment>
<gene>
    <name evidence="8" type="ORF">EV199_3339</name>
</gene>
<dbReference type="Pfam" id="PF25954">
    <property type="entry name" value="Beta-barrel_RND_2"/>
    <property type="match status" value="1"/>
</dbReference>
<evidence type="ECO:0000259" key="5">
    <source>
        <dbReference type="Pfam" id="PF25917"/>
    </source>
</evidence>
<comment type="subcellular location">
    <subcellularLocation>
        <location evidence="1">Cell envelope</location>
    </subcellularLocation>
</comment>
<dbReference type="RefSeq" id="WP_225980015.1">
    <property type="nucleotide sequence ID" value="NZ_CP042431.1"/>
</dbReference>
<evidence type="ECO:0000256" key="2">
    <source>
        <dbReference type="ARBA" id="ARBA00009477"/>
    </source>
</evidence>
<name>A0A4Q7MRQ6_9BACT</name>
<dbReference type="NCBIfam" id="TIGR01730">
    <property type="entry name" value="RND_mfp"/>
    <property type="match status" value="1"/>
</dbReference>
<keyword evidence="9" id="KW-1185">Reference proteome</keyword>
<evidence type="ECO:0000256" key="4">
    <source>
        <dbReference type="SAM" id="Coils"/>
    </source>
</evidence>
<evidence type="ECO:0000256" key="3">
    <source>
        <dbReference type="ARBA" id="ARBA00022448"/>
    </source>
</evidence>
<dbReference type="GO" id="GO:0015562">
    <property type="term" value="F:efflux transmembrane transporter activity"/>
    <property type="evidence" value="ECO:0007669"/>
    <property type="project" value="TreeGrafter"/>
</dbReference>
<feature type="domain" description="CusB-like beta-barrel" evidence="6">
    <location>
        <begin position="227"/>
        <end position="298"/>
    </location>
</feature>
<dbReference type="InterPro" id="IPR058625">
    <property type="entry name" value="MdtA-like_BSH"/>
</dbReference>
<reference evidence="8 9" key="1">
    <citation type="submission" date="2019-02" db="EMBL/GenBank/DDBJ databases">
        <title>Genomic Encyclopedia of Type Strains, Phase IV (KMG-IV): sequencing the most valuable type-strain genomes for metagenomic binning, comparative biology and taxonomic classification.</title>
        <authorList>
            <person name="Goeker M."/>
        </authorList>
    </citation>
    <scope>NUCLEOTIDE SEQUENCE [LARGE SCALE GENOMIC DNA]</scope>
    <source>
        <strain evidence="8 9">DSM 18116</strain>
    </source>
</reference>
<dbReference type="Pfam" id="PF25917">
    <property type="entry name" value="BSH_RND"/>
    <property type="match status" value="1"/>
</dbReference>
<dbReference type="Pfam" id="PF25967">
    <property type="entry name" value="RND-MFP_C"/>
    <property type="match status" value="1"/>
</dbReference>
<sequence>MNRLLPTRPIDHRLRTSSAPAMKSTPIATSLLLILSLPLMIFLHACASRANEPAPSASTAIAAAPGIPADAHVVTPGEVKQLLEITGTLAANQEVAISSELTKKVVSVPVREGNIVAKGTLLFQLDDADLQAQLERLRQQEKLAALNEGRMKDLIAHDAASQQDYDQAATNLAVLKAEIRALQTTIDKTRIRAPFSGRIGIIRTYPGALVSPSAPLTTIVDDAQLKVEFSVPEKYATLVTPGKAQTFTVEGDSTEYKATVTSKESFVDQSTRTLMVRALAPNPKNKLVVGQSARLAIALRTSGDALQIPSQSLMPSSQGYSVFLLKSGKAALTPVVVGQRDANNVQITSGIHIGDTVIVSNQLRLSPNADVRIVNIK</sequence>
<feature type="domain" description="Multidrug resistance protein MdtA-like C-terminal permuted SH3" evidence="7">
    <location>
        <begin position="304"/>
        <end position="361"/>
    </location>
</feature>
<evidence type="ECO:0000259" key="7">
    <source>
        <dbReference type="Pfam" id="PF25967"/>
    </source>
</evidence>
<dbReference type="AlphaFoldDB" id="A0A4Q7MRQ6"/>
<dbReference type="PANTHER" id="PTHR30469:SF36">
    <property type="entry name" value="BLL3903 PROTEIN"/>
    <property type="match status" value="1"/>
</dbReference>
<comment type="similarity">
    <text evidence="2">Belongs to the membrane fusion protein (MFP) (TC 8.A.1) family.</text>
</comment>
<dbReference type="Gene3D" id="2.40.420.20">
    <property type="match status" value="1"/>
</dbReference>
<keyword evidence="4" id="KW-0175">Coiled coil</keyword>
<evidence type="ECO:0000256" key="1">
    <source>
        <dbReference type="ARBA" id="ARBA00004196"/>
    </source>
</evidence>
<dbReference type="InterPro" id="IPR058627">
    <property type="entry name" value="MdtA-like_C"/>
</dbReference>